<dbReference type="Pfam" id="PF13641">
    <property type="entry name" value="Glyco_tranf_2_3"/>
    <property type="match status" value="1"/>
</dbReference>
<evidence type="ECO:0000313" key="4">
    <source>
        <dbReference type="EMBL" id="MDR6291540.1"/>
    </source>
</evidence>
<sequence>MPLPRRRQTPSLAAFSHLIPVPLDPALQPIDPGVLVGRTFGDDTWLFVAPARARLNRDAFSHLDATALRARSDAGIVYADSGRIRGRDLVGLDCKPQLNPSLLLARDYIGLPLLIRGSVFTRLGGLRAEHGPAAWYDLCLRALRAGIGFDRIAATLIGLPQQLAPPDAAAREAVLQRYVHEDGGRFEIRPGLVPGAFQLRRNFDSHPTVTLVIPTRQSGPPGGPPYIVGLLQSIEASSWPLDRIRILIGDDRAEDGIYQQSRTRLDIRRIVTARIAGEPFSYARKMNRLWREAETELLVLLNDDMTIQSPDWLEALFTFALEEDVGGVGARLLFPDRRIQHAGMVGGLYGGCGHPWFGQPVGQPSYGDWADVHRDWCAVTGATFATRRSVLERADGFDERFSLEFNDVDLCLRLKTLGYRIVYTPHAELIHYEKSSRGETPRPGDEVALFLRRWGDFLADDPMYNPQLVRYAEVQPRAESYEAAWMKWA</sequence>
<dbReference type="RefSeq" id="WP_309796844.1">
    <property type="nucleotide sequence ID" value="NZ_JAVDPW010000007.1"/>
</dbReference>
<reference evidence="4 5" key="1">
    <citation type="submission" date="2023-07" db="EMBL/GenBank/DDBJ databases">
        <title>Sorghum-associated microbial communities from plants grown in Nebraska, USA.</title>
        <authorList>
            <person name="Schachtman D."/>
        </authorList>
    </citation>
    <scope>NUCLEOTIDE SEQUENCE [LARGE SCALE GENOMIC DNA]</scope>
    <source>
        <strain evidence="4 5">584</strain>
    </source>
</reference>
<dbReference type="PANTHER" id="PTHR43179">
    <property type="entry name" value="RHAMNOSYLTRANSFERASE WBBL"/>
    <property type="match status" value="1"/>
</dbReference>
<keyword evidence="5" id="KW-1185">Reference proteome</keyword>
<comment type="similarity">
    <text evidence="1">Belongs to the glycosyltransferase 2 family.</text>
</comment>
<dbReference type="InterPro" id="IPR029044">
    <property type="entry name" value="Nucleotide-diphossugar_trans"/>
</dbReference>
<comment type="caution">
    <text evidence="4">The sequence shown here is derived from an EMBL/GenBank/DDBJ whole genome shotgun (WGS) entry which is preliminary data.</text>
</comment>
<name>A0ABU1JVG9_9PROT</name>
<dbReference type="EMBL" id="JAVDPW010000007">
    <property type="protein sequence ID" value="MDR6291540.1"/>
    <property type="molecule type" value="Genomic_DNA"/>
</dbReference>
<gene>
    <name evidence="4" type="ORF">E9232_004074</name>
</gene>
<evidence type="ECO:0000256" key="3">
    <source>
        <dbReference type="ARBA" id="ARBA00022679"/>
    </source>
</evidence>
<dbReference type="Proteomes" id="UP001262410">
    <property type="component" value="Unassembled WGS sequence"/>
</dbReference>
<keyword evidence="2" id="KW-0328">Glycosyltransferase</keyword>
<dbReference type="PANTHER" id="PTHR43179:SF12">
    <property type="entry name" value="GALACTOFURANOSYLTRANSFERASE GLFT2"/>
    <property type="match status" value="1"/>
</dbReference>
<evidence type="ECO:0000256" key="1">
    <source>
        <dbReference type="ARBA" id="ARBA00006739"/>
    </source>
</evidence>
<protein>
    <submittedName>
        <fullName evidence="4">GT2 family glycosyltransferase</fullName>
    </submittedName>
</protein>
<dbReference type="SUPFAM" id="SSF53448">
    <property type="entry name" value="Nucleotide-diphospho-sugar transferases"/>
    <property type="match status" value="1"/>
</dbReference>
<evidence type="ECO:0000313" key="5">
    <source>
        <dbReference type="Proteomes" id="UP001262410"/>
    </source>
</evidence>
<keyword evidence="3" id="KW-0808">Transferase</keyword>
<proteinExistence type="inferred from homology"/>
<evidence type="ECO:0000256" key="2">
    <source>
        <dbReference type="ARBA" id="ARBA00022676"/>
    </source>
</evidence>
<organism evidence="4 5">
    <name type="scientific">Inquilinus ginsengisoli</name>
    <dbReference type="NCBI Taxonomy" id="363840"/>
    <lineage>
        <taxon>Bacteria</taxon>
        <taxon>Pseudomonadati</taxon>
        <taxon>Pseudomonadota</taxon>
        <taxon>Alphaproteobacteria</taxon>
        <taxon>Rhodospirillales</taxon>
        <taxon>Rhodospirillaceae</taxon>
        <taxon>Inquilinus</taxon>
    </lineage>
</organism>
<accession>A0ABU1JVG9</accession>
<dbReference type="Gene3D" id="3.90.550.10">
    <property type="entry name" value="Spore Coat Polysaccharide Biosynthesis Protein SpsA, Chain A"/>
    <property type="match status" value="1"/>
</dbReference>